<keyword evidence="3" id="KW-1185">Reference proteome</keyword>
<comment type="caution">
    <text evidence="2">The sequence shown here is derived from an EMBL/GenBank/DDBJ whole genome shotgun (WGS) entry which is preliminary data.</text>
</comment>
<sequence length="257" mass="27094">MKSTFIAHLLTLSLAAAVLTSHAAYAAEQGNSGTMTAPEQRYRLPAPLPVGDGDSPNLAGTGKSRVFAAPVQPQEHVLATGVITAIRESEGYQAIQIQGVNTEGIVLNIGKDTIIQLKDGTRLSFRDLHIGLTVEAEHSQVSTLSLPPQTAAYKITVLDKDGPQELLGTAGGITEVKTANHGVSLRVKGEGLNAKSPAEVILRVTDATLLLNKEAEPVKADTLVKGARIIAFYPPLLTKSMPPIGTAWKIVVEPATE</sequence>
<reference evidence="2 3" key="1">
    <citation type="submission" date="2024-04" db="EMBL/GenBank/DDBJ databases">
        <title>draft genome sequnece of Paenibacillus filicis.</title>
        <authorList>
            <person name="Kim D.-U."/>
        </authorList>
    </citation>
    <scope>NUCLEOTIDE SEQUENCE [LARGE SCALE GENOMIC DNA]</scope>
    <source>
        <strain evidence="2 3">KACC14197</strain>
    </source>
</reference>
<organism evidence="2 3">
    <name type="scientific">Paenibacillus filicis</name>
    <dbReference type="NCBI Taxonomy" id="669464"/>
    <lineage>
        <taxon>Bacteria</taxon>
        <taxon>Bacillati</taxon>
        <taxon>Bacillota</taxon>
        <taxon>Bacilli</taxon>
        <taxon>Bacillales</taxon>
        <taxon>Paenibacillaceae</taxon>
        <taxon>Paenibacillus</taxon>
    </lineage>
</organism>
<feature type="signal peptide" evidence="1">
    <location>
        <begin position="1"/>
        <end position="26"/>
    </location>
</feature>
<dbReference type="EMBL" id="JBBPCC010000008">
    <property type="protein sequence ID" value="MEK8129176.1"/>
    <property type="molecule type" value="Genomic_DNA"/>
</dbReference>
<evidence type="ECO:0000313" key="2">
    <source>
        <dbReference type="EMBL" id="MEK8129176.1"/>
    </source>
</evidence>
<keyword evidence="1" id="KW-0732">Signal</keyword>
<proteinExistence type="predicted"/>
<evidence type="ECO:0000313" key="3">
    <source>
        <dbReference type="Proteomes" id="UP001469365"/>
    </source>
</evidence>
<dbReference type="RefSeq" id="WP_341416268.1">
    <property type="nucleotide sequence ID" value="NZ_JBBPCC010000008.1"/>
</dbReference>
<dbReference type="Proteomes" id="UP001469365">
    <property type="component" value="Unassembled WGS sequence"/>
</dbReference>
<evidence type="ECO:0000256" key="1">
    <source>
        <dbReference type="SAM" id="SignalP"/>
    </source>
</evidence>
<name>A0ABU9DK07_9BACL</name>
<feature type="chain" id="PRO_5047496523" description="Pilus formation protein N-terminal domain-containing protein" evidence="1">
    <location>
        <begin position="27"/>
        <end position="257"/>
    </location>
</feature>
<accession>A0ABU9DK07</accession>
<gene>
    <name evidence="2" type="ORF">WMW72_14820</name>
</gene>
<evidence type="ECO:0008006" key="4">
    <source>
        <dbReference type="Google" id="ProtNLM"/>
    </source>
</evidence>
<protein>
    <recommendedName>
        <fullName evidence="4">Pilus formation protein N-terminal domain-containing protein</fullName>
    </recommendedName>
</protein>